<protein>
    <submittedName>
        <fullName evidence="1">Unannotated protein</fullName>
    </submittedName>
</protein>
<reference evidence="1" key="1">
    <citation type="submission" date="2020-05" db="EMBL/GenBank/DDBJ databases">
        <authorList>
            <person name="Chiriac C."/>
            <person name="Salcher M."/>
            <person name="Ghai R."/>
            <person name="Kavagutti S V."/>
        </authorList>
    </citation>
    <scope>NUCLEOTIDE SEQUENCE</scope>
</reference>
<organism evidence="1">
    <name type="scientific">freshwater metagenome</name>
    <dbReference type="NCBI Taxonomy" id="449393"/>
    <lineage>
        <taxon>unclassified sequences</taxon>
        <taxon>metagenomes</taxon>
        <taxon>ecological metagenomes</taxon>
    </lineage>
</organism>
<dbReference type="InterPro" id="IPR011059">
    <property type="entry name" value="Metal-dep_hydrolase_composite"/>
</dbReference>
<accession>A0A6J6XML8</accession>
<name>A0A6J6XML8_9ZZZZ</name>
<dbReference type="Gene3D" id="2.30.40.10">
    <property type="entry name" value="Urease, subunit C, domain 1"/>
    <property type="match status" value="1"/>
</dbReference>
<proteinExistence type="predicted"/>
<dbReference type="GO" id="GO:0016810">
    <property type="term" value="F:hydrolase activity, acting on carbon-nitrogen (but not peptide) bonds"/>
    <property type="evidence" value="ECO:0007669"/>
    <property type="project" value="InterPro"/>
</dbReference>
<dbReference type="AlphaFoldDB" id="A0A6J6XML8"/>
<dbReference type="SUPFAM" id="SSF51338">
    <property type="entry name" value="Composite domain of metallo-dependent hydrolases"/>
    <property type="match status" value="1"/>
</dbReference>
<sequence length="72" mass="7368">MGAAADFVAVSTDSVRLASFDAKNGAAHLVHSATSADVRDVWVGGDQIVKDGVHRVLPDIAGALRSAINALL</sequence>
<dbReference type="EMBL" id="CAFAAP010000017">
    <property type="protein sequence ID" value="CAB4795127.1"/>
    <property type="molecule type" value="Genomic_DNA"/>
</dbReference>
<evidence type="ECO:0000313" key="1">
    <source>
        <dbReference type="EMBL" id="CAB4795127.1"/>
    </source>
</evidence>
<gene>
    <name evidence="1" type="ORF">UFOPK3026_00195</name>
</gene>